<proteinExistence type="predicted"/>
<evidence type="ECO:0000313" key="2">
    <source>
        <dbReference type="Proteomes" id="UP001497623"/>
    </source>
</evidence>
<protein>
    <submittedName>
        <fullName evidence="1">Uncharacterized protein</fullName>
    </submittedName>
</protein>
<evidence type="ECO:0000313" key="1">
    <source>
        <dbReference type="EMBL" id="CAL4198569.1"/>
    </source>
</evidence>
<feature type="non-terminal residue" evidence="1">
    <location>
        <position position="292"/>
    </location>
</feature>
<sequence length="292" mass="34079">MASLASNSLNRRLKRWRIFICTYCINNLKIYSQGSILSKLRRSIKTQLIKKKNLLIKHKQMIIDRSIYSGRCRESEYSMYLKIKNNTLVLLKSGHPCCPSLITYFKRFYLRFISPSRQCDAIKKKSGFRVIPYFEAGKTSSDPKEFPGSHMIQLCSLIGRFLAEKALRLNSIGAVCNFNLLNYAKGFTHRNLCCPALYFKSAPLFRNTFLFTRNCYFNNIKLYAVGAKPVMRQNRHKMAVKIIQDVYGWAKSLPEDLVDQRIIRMCQGIWTKLRHEYALNRCNRRILSSRAV</sequence>
<name>A0AAV2SGS3_MEGNR</name>
<dbReference type="Pfam" id="PF16065">
    <property type="entry name" value="DUF4807"/>
    <property type="match status" value="1"/>
</dbReference>
<accession>A0AAV2SGS3</accession>
<dbReference type="AlphaFoldDB" id="A0AAV2SGS3"/>
<dbReference type="Proteomes" id="UP001497623">
    <property type="component" value="Unassembled WGS sequence"/>
</dbReference>
<keyword evidence="2" id="KW-1185">Reference proteome</keyword>
<comment type="caution">
    <text evidence="1">The sequence shown here is derived from an EMBL/GenBank/DDBJ whole genome shotgun (WGS) entry which is preliminary data.</text>
</comment>
<dbReference type="EMBL" id="CAXKWB010074728">
    <property type="protein sequence ID" value="CAL4198569.1"/>
    <property type="molecule type" value="Genomic_DNA"/>
</dbReference>
<gene>
    <name evidence="1" type="ORF">MNOR_LOCUS37374</name>
</gene>
<dbReference type="InterPro" id="IPR032072">
    <property type="entry name" value="DUF4807"/>
</dbReference>
<organism evidence="1 2">
    <name type="scientific">Meganyctiphanes norvegica</name>
    <name type="common">Northern krill</name>
    <name type="synonym">Thysanopoda norvegica</name>
    <dbReference type="NCBI Taxonomy" id="48144"/>
    <lineage>
        <taxon>Eukaryota</taxon>
        <taxon>Metazoa</taxon>
        <taxon>Ecdysozoa</taxon>
        <taxon>Arthropoda</taxon>
        <taxon>Crustacea</taxon>
        <taxon>Multicrustacea</taxon>
        <taxon>Malacostraca</taxon>
        <taxon>Eumalacostraca</taxon>
        <taxon>Eucarida</taxon>
        <taxon>Euphausiacea</taxon>
        <taxon>Euphausiidae</taxon>
        <taxon>Meganyctiphanes</taxon>
    </lineage>
</organism>
<reference evidence="1 2" key="1">
    <citation type="submission" date="2024-05" db="EMBL/GenBank/DDBJ databases">
        <authorList>
            <person name="Wallberg A."/>
        </authorList>
    </citation>
    <scope>NUCLEOTIDE SEQUENCE [LARGE SCALE GENOMIC DNA]</scope>
</reference>